<dbReference type="Proteomes" id="UP000319771">
    <property type="component" value="Unassembled WGS sequence"/>
</dbReference>
<comment type="caution">
    <text evidence="1">The sequence shown here is derived from an EMBL/GenBank/DDBJ whole genome shotgun (WGS) entry which is preliminary data.</text>
</comment>
<name>A0A538UCA9_UNCEI</name>
<sequence length="120" mass="13386">MAFDWRNPERVVPWKPRQRFRLSALGHDAASRYQSAVRAAQESASQRSELERAKQAWADGLKLRPMDGIVLDELVAGRTSLAEMKETLEACGLTLREARGAIDRLRAAQLVEPLETEGGV</sequence>
<evidence type="ECO:0000313" key="2">
    <source>
        <dbReference type="Proteomes" id="UP000319771"/>
    </source>
</evidence>
<accession>A0A538UCA9</accession>
<reference evidence="1 2" key="1">
    <citation type="journal article" date="2019" name="Nat. Microbiol.">
        <title>Mediterranean grassland soil C-N compound turnover is dependent on rainfall and depth, and is mediated by genomically divergent microorganisms.</title>
        <authorList>
            <person name="Diamond S."/>
            <person name="Andeer P.F."/>
            <person name="Li Z."/>
            <person name="Crits-Christoph A."/>
            <person name="Burstein D."/>
            <person name="Anantharaman K."/>
            <person name="Lane K.R."/>
            <person name="Thomas B.C."/>
            <person name="Pan C."/>
            <person name="Northen T.R."/>
            <person name="Banfield J.F."/>
        </authorList>
    </citation>
    <scope>NUCLEOTIDE SEQUENCE [LARGE SCALE GENOMIC DNA]</scope>
    <source>
        <strain evidence="1">WS_11</strain>
    </source>
</reference>
<gene>
    <name evidence="1" type="ORF">E6K81_04260</name>
</gene>
<protein>
    <submittedName>
        <fullName evidence="1">Uncharacterized protein</fullName>
    </submittedName>
</protein>
<organism evidence="1 2">
    <name type="scientific">Eiseniibacteriota bacterium</name>
    <dbReference type="NCBI Taxonomy" id="2212470"/>
    <lineage>
        <taxon>Bacteria</taxon>
        <taxon>Candidatus Eiseniibacteriota</taxon>
    </lineage>
</organism>
<dbReference type="AlphaFoldDB" id="A0A538UCA9"/>
<dbReference type="EMBL" id="VBPB01000064">
    <property type="protein sequence ID" value="TMQ73532.1"/>
    <property type="molecule type" value="Genomic_DNA"/>
</dbReference>
<evidence type="ECO:0000313" key="1">
    <source>
        <dbReference type="EMBL" id="TMQ73532.1"/>
    </source>
</evidence>
<proteinExistence type="predicted"/>